<feature type="compositionally biased region" description="Basic and acidic residues" evidence="1">
    <location>
        <begin position="62"/>
        <end position="72"/>
    </location>
</feature>
<feature type="compositionally biased region" description="Basic and acidic residues" evidence="1">
    <location>
        <begin position="222"/>
        <end position="232"/>
    </location>
</feature>
<reference evidence="4" key="1">
    <citation type="journal article" date="2014" name="Genome Announc.">
        <title>Genome sequence and annotation of Acremonium chrysogenum, producer of the beta-lactam antibiotic cephalosporin C.</title>
        <authorList>
            <person name="Terfehr D."/>
            <person name="Dahlmann T.A."/>
            <person name="Specht T."/>
            <person name="Zadra I."/>
            <person name="Kuernsteiner H."/>
            <person name="Kueck U."/>
        </authorList>
    </citation>
    <scope>NUCLEOTIDE SEQUENCE [LARGE SCALE GENOMIC DNA]</scope>
    <source>
        <strain evidence="4">ATCC 11550 / CBS 779.69 / DSM 880 / IAM 14645 / JCM 23072 / IMI 49137</strain>
    </source>
</reference>
<protein>
    <submittedName>
        <fullName evidence="3">Chaperone protein-like protein</fullName>
    </submittedName>
</protein>
<evidence type="ECO:0000256" key="1">
    <source>
        <dbReference type="SAM" id="MobiDB-lite"/>
    </source>
</evidence>
<dbReference type="OrthoDB" id="10250354at2759"/>
<feature type="compositionally biased region" description="Low complexity" evidence="1">
    <location>
        <begin position="161"/>
        <end position="170"/>
    </location>
</feature>
<dbReference type="STRING" id="857340.A0A086TEK5"/>
<dbReference type="SUPFAM" id="SSF46565">
    <property type="entry name" value="Chaperone J-domain"/>
    <property type="match status" value="1"/>
</dbReference>
<dbReference type="EMBL" id="JPKY01000007">
    <property type="protein sequence ID" value="KFH47787.1"/>
    <property type="molecule type" value="Genomic_DNA"/>
</dbReference>
<dbReference type="Pfam" id="PF00226">
    <property type="entry name" value="DnaJ"/>
    <property type="match status" value="1"/>
</dbReference>
<dbReference type="PROSITE" id="PS50076">
    <property type="entry name" value="DNAJ_2"/>
    <property type="match status" value="1"/>
</dbReference>
<feature type="compositionally biased region" description="Low complexity" evidence="1">
    <location>
        <begin position="428"/>
        <end position="441"/>
    </location>
</feature>
<dbReference type="PRINTS" id="PR00625">
    <property type="entry name" value="JDOMAIN"/>
</dbReference>
<sequence length="792" mass="86403">MVAPRDYYADLELPPTAEVQEIKKQYRKLALKYHPDRNPGREREVNAQFLVIQTAHDVLTDPERRAKYDASRTRAGSSRYPAASGVRGNPWADVGQQFPTPPRRNQPNRGAASGAERWNSRFASGVPPTARQHQHATANSESRKNAAKAFESMKPKTQAKASSSSARPSAAAPPPTPPRTESARQRQQASFGAKKTGYQPRASAFGDEPPVTNKNYTTRPEPPPRPDPKPAETAKPQQTQPTRMPDPLSQFRDKVGADDRQRSPYMAHSGEKTNPFEINPEPSRPAQEPRQTNASSNASADPRNEDKASTNAAPPNPEKTPPSGADHSPSGLTPFEREQRRLLDDLIKNAGTPRKGGNGASSLPISPDEPDNANMFMNSFTIPDDNDFAQAPPGPNNFTKNNVDDINTSFVNDGERAAWQFSAGGGEQTQSGTSQPQSAGQDGRGSQSNPATVPQAEAANPQGQRAATTNGAFHPEGWSDTFGPQTFVPHPRTPSRGSPLKTSRTSTRKPKATKPTSGESGSNAILIEDSSDEETFTWQGRKSHGGAATTDSPQAMDIDSPPAEPAPETPQPSGARKIPVEPSRPEWRTGDFPGVDGTKGKSAEPKPPVNPNAVGSEDSEEFNVSFTDLKNVAPFASQGAGLKSFSELKDNLPFESKASGEIPIEPKTTAARPLVFPDPPLAPRPPPTMGVSSVKTNLPAWEKYVQEFESYMRLWDIFTGQVTEHFAARKTQIATMRKEKGYGFLHARGDGDCLEYLKCVQQDNDVRRRWMSACDEHERRLREFMACREKMK</sequence>
<dbReference type="AlphaFoldDB" id="A0A086TEK5"/>
<feature type="compositionally biased region" description="Polar residues" evidence="1">
    <location>
        <begin position="289"/>
        <end position="299"/>
    </location>
</feature>
<dbReference type="InterPro" id="IPR051964">
    <property type="entry name" value="Chaperone_stress_response"/>
</dbReference>
<dbReference type="InterPro" id="IPR036869">
    <property type="entry name" value="J_dom_sf"/>
</dbReference>
<feature type="region of interest" description="Disordered" evidence="1">
    <location>
        <begin position="62"/>
        <end position="621"/>
    </location>
</feature>
<evidence type="ECO:0000313" key="4">
    <source>
        <dbReference type="Proteomes" id="UP000029964"/>
    </source>
</evidence>
<comment type="caution">
    <text evidence="3">The sequence shown here is derived from an EMBL/GenBank/DDBJ whole genome shotgun (WGS) entry which is preliminary data.</text>
</comment>
<feature type="compositionally biased region" description="Basic and acidic residues" evidence="1">
    <location>
        <begin position="335"/>
        <end position="347"/>
    </location>
</feature>
<evidence type="ECO:0000259" key="2">
    <source>
        <dbReference type="PROSITE" id="PS50076"/>
    </source>
</evidence>
<feature type="compositionally biased region" description="Basic and acidic residues" evidence="1">
    <location>
        <begin position="251"/>
        <end position="262"/>
    </location>
</feature>
<dbReference type="InterPro" id="IPR001623">
    <property type="entry name" value="DnaJ_domain"/>
</dbReference>
<feature type="compositionally biased region" description="Polar residues" evidence="1">
    <location>
        <begin position="396"/>
        <end position="411"/>
    </location>
</feature>
<dbReference type="PANTHER" id="PTHR44029:SF1">
    <property type="entry name" value="DNAJ HOMOLOG SUBFAMILY C MEMBER 21"/>
    <property type="match status" value="1"/>
</dbReference>
<proteinExistence type="predicted"/>
<feature type="compositionally biased region" description="Polar residues" evidence="1">
    <location>
        <begin position="514"/>
        <end position="523"/>
    </location>
</feature>
<evidence type="ECO:0000313" key="3">
    <source>
        <dbReference type="EMBL" id="KFH47787.1"/>
    </source>
</evidence>
<dbReference type="FunFam" id="1.10.287.110:FF:000096">
    <property type="entry name" value="DnaJ domain protein"/>
    <property type="match status" value="1"/>
</dbReference>
<dbReference type="Proteomes" id="UP000029964">
    <property type="component" value="Unassembled WGS sequence"/>
</dbReference>
<feature type="region of interest" description="Disordered" evidence="1">
    <location>
        <begin position="671"/>
        <end position="692"/>
    </location>
</feature>
<keyword evidence="4" id="KW-1185">Reference proteome</keyword>
<dbReference type="HOGENOM" id="CLU_006836_0_0_1"/>
<feature type="compositionally biased region" description="Pro residues" evidence="1">
    <location>
        <begin position="676"/>
        <end position="688"/>
    </location>
</feature>
<feature type="compositionally biased region" description="Polar residues" evidence="1">
    <location>
        <begin position="461"/>
        <end position="471"/>
    </location>
</feature>
<dbReference type="GO" id="GO:0005737">
    <property type="term" value="C:cytoplasm"/>
    <property type="evidence" value="ECO:0007669"/>
    <property type="project" value="TreeGrafter"/>
</dbReference>
<dbReference type="Gene3D" id="1.10.287.110">
    <property type="entry name" value="DnaJ domain"/>
    <property type="match status" value="1"/>
</dbReference>
<accession>A0A086TEK5</accession>
<dbReference type="SMART" id="SM00271">
    <property type="entry name" value="DnaJ"/>
    <property type="match status" value="1"/>
</dbReference>
<dbReference type="CDD" id="cd06257">
    <property type="entry name" value="DnaJ"/>
    <property type="match status" value="1"/>
</dbReference>
<gene>
    <name evidence="3" type="ORF">ACRE_014120</name>
</gene>
<organism evidence="3 4">
    <name type="scientific">Hapsidospora chrysogenum (strain ATCC 11550 / CBS 779.69 / DSM 880 / IAM 14645 / JCM 23072 / IMI 49137)</name>
    <name type="common">Acremonium chrysogenum</name>
    <dbReference type="NCBI Taxonomy" id="857340"/>
    <lineage>
        <taxon>Eukaryota</taxon>
        <taxon>Fungi</taxon>
        <taxon>Dikarya</taxon>
        <taxon>Ascomycota</taxon>
        <taxon>Pezizomycotina</taxon>
        <taxon>Sordariomycetes</taxon>
        <taxon>Hypocreomycetidae</taxon>
        <taxon>Hypocreales</taxon>
        <taxon>Bionectriaceae</taxon>
        <taxon>Hapsidospora</taxon>
    </lineage>
</organism>
<name>A0A086TEK5_HAPC1</name>
<feature type="domain" description="J" evidence="2">
    <location>
        <begin position="6"/>
        <end position="72"/>
    </location>
</feature>
<dbReference type="PANTHER" id="PTHR44029">
    <property type="entry name" value="DNAJ HOMOLOG SUBFAMILY C MEMBER 21"/>
    <property type="match status" value="1"/>
</dbReference>